<gene>
    <name evidence="1" type="ordered locus">Desor_2843</name>
</gene>
<dbReference type="PATRIC" id="fig|768706.3.peg.2850"/>
<evidence type="ECO:0000313" key="2">
    <source>
        <dbReference type="Proteomes" id="UP000006346"/>
    </source>
</evidence>
<sequence length="71" mass="8181">MPEQNQMLTPQETIELHELISMKIMEKKKLKATKATIQDNGDLSSFIDDAIKTKEQQIDELKQFISSSIMQ</sequence>
<dbReference type="OrthoDB" id="1799373at2"/>
<protein>
    <submittedName>
        <fullName evidence="1">Uncharacterized protein</fullName>
    </submittedName>
</protein>
<reference evidence="1 2" key="2">
    <citation type="journal article" date="2012" name="J. Bacteriol.">
        <title>Complete genome sequences of Desulfosporosinus orientis DSM765T, Desulfosporosinus youngiae DSM17734T, Desulfosporosinus meridiei DSM13257T, and Desulfosporosinus acidiphilus DSM22704T.</title>
        <authorList>
            <person name="Pester M."/>
            <person name="Brambilla E."/>
            <person name="Alazard D."/>
            <person name="Rattei T."/>
            <person name="Weinmaier T."/>
            <person name="Han J."/>
            <person name="Lucas S."/>
            <person name="Lapidus A."/>
            <person name="Cheng J.F."/>
            <person name="Goodwin L."/>
            <person name="Pitluck S."/>
            <person name="Peters L."/>
            <person name="Ovchinnikova G."/>
            <person name="Teshima H."/>
            <person name="Detter J.C."/>
            <person name="Han C.S."/>
            <person name="Tapia R."/>
            <person name="Land M.L."/>
            <person name="Hauser L."/>
            <person name="Kyrpides N.C."/>
            <person name="Ivanova N.N."/>
            <person name="Pagani I."/>
            <person name="Huntmann M."/>
            <person name="Wei C.L."/>
            <person name="Davenport K.W."/>
            <person name="Daligault H."/>
            <person name="Chain P.S."/>
            <person name="Chen A."/>
            <person name="Mavromatis K."/>
            <person name="Markowitz V."/>
            <person name="Szeto E."/>
            <person name="Mikhailova N."/>
            <person name="Pati A."/>
            <person name="Wagner M."/>
            <person name="Woyke T."/>
            <person name="Ollivier B."/>
            <person name="Klenk H.P."/>
            <person name="Spring S."/>
            <person name="Loy A."/>
        </authorList>
    </citation>
    <scope>NUCLEOTIDE SEQUENCE [LARGE SCALE GENOMIC DNA]</scope>
    <source>
        <strain evidence="2">ATCC 19365 / DSM 765 / NCIMB 8382 / VKM B-1628</strain>
    </source>
</reference>
<evidence type="ECO:0000313" key="1">
    <source>
        <dbReference type="EMBL" id="AET68375.1"/>
    </source>
</evidence>
<reference evidence="2" key="1">
    <citation type="submission" date="2011-11" db="EMBL/GenBank/DDBJ databases">
        <title>Complete sequence of Desulfosporosinus orientis DSM 765.</title>
        <authorList>
            <person name="Lucas S."/>
            <person name="Han J."/>
            <person name="Lapidus A."/>
            <person name="Cheng J.-F."/>
            <person name="Goodwin L."/>
            <person name="Pitluck S."/>
            <person name="Peters L."/>
            <person name="Ovchinnikova G."/>
            <person name="Teshima H."/>
            <person name="Detter J.C."/>
            <person name="Han C."/>
            <person name="Tapia R."/>
            <person name="Land M."/>
            <person name="Hauser L."/>
            <person name="Kyrpides N."/>
            <person name="Ivanova N."/>
            <person name="Pagani I."/>
            <person name="Pester M."/>
            <person name="Spring S."/>
            <person name="Ollivier B."/>
            <person name="Rattei T."/>
            <person name="Klenk H.-P."/>
            <person name="Wagner M."/>
            <person name="Loy A."/>
            <person name="Woyke T."/>
        </authorList>
    </citation>
    <scope>NUCLEOTIDE SEQUENCE [LARGE SCALE GENOMIC DNA]</scope>
    <source>
        <strain evidence="2">ATCC 19365 / DSM 765 / NCIMB 8382 / VKM B-1628</strain>
    </source>
</reference>
<dbReference type="Proteomes" id="UP000006346">
    <property type="component" value="Chromosome"/>
</dbReference>
<dbReference type="KEGG" id="dor:Desor_2843"/>
<dbReference type="STRING" id="768706.Desor_2843"/>
<dbReference type="HOGENOM" id="CLU_2733482_0_0_9"/>
<dbReference type="RefSeq" id="WP_014185183.1">
    <property type="nucleotide sequence ID" value="NC_016584.1"/>
</dbReference>
<dbReference type="AlphaFoldDB" id="G7WDQ0"/>
<dbReference type="EMBL" id="CP003108">
    <property type="protein sequence ID" value="AET68375.1"/>
    <property type="molecule type" value="Genomic_DNA"/>
</dbReference>
<proteinExistence type="predicted"/>
<name>G7WDQ0_DESOD</name>
<accession>G7WDQ0</accession>
<organism evidence="1 2">
    <name type="scientific">Desulfosporosinus orientis (strain ATCC 19365 / DSM 765 / NCIMB 8382 / VKM B-1628 / Singapore I)</name>
    <name type="common">Desulfotomaculum orientis</name>
    <dbReference type="NCBI Taxonomy" id="768706"/>
    <lineage>
        <taxon>Bacteria</taxon>
        <taxon>Bacillati</taxon>
        <taxon>Bacillota</taxon>
        <taxon>Clostridia</taxon>
        <taxon>Eubacteriales</taxon>
        <taxon>Desulfitobacteriaceae</taxon>
        <taxon>Desulfosporosinus</taxon>
    </lineage>
</organism>
<keyword evidence="2" id="KW-1185">Reference proteome</keyword>